<organism evidence="3 4">
    <name type="scientific">Perkinsus olseni</name>
    <name type="common">Perkinsus atlanticus</name>
    <dbReference type="NCBI Taxonomy" id="32597"/>
    <lineage>
        <taxon>Eukaryota</taxon>
        <taxon>Sar</taxon>
        <taxon>Alveolata</taxon>
        <taxon>Perkinsozoa</taxon>
        <taxon>Perkinsea</taxon>
        <taxon>Perkinsida</taxon>
        <taxon>Perkinsidae</taxon>
        <taxon>Perkinsus</taxon>
    </lineage>
</organism>
<feature type="coiled-coil region" evidence="1">
    <location>
        <begin position="242"/>
        <end position="371"/>
    </location>
</feature>
<feature type="region of interest" description="Disordered" evidence="2">
    <location>
        <begin position="1"/>
        <end position="43"/>
    </location>
</feature>
<dbReference type="Proteomes" id="UP000541610">
    <property type="component" value="Unassembled WGS sequence"/>
</dbReference>
<name>A0A7J6P9Z3_PEROL</name>
<feature type="coiled-coil region" evidence="1">
    <location>
        <begin position="750"/>
        <end position="777"/>
    </location>
</feature>
<gene>
    <name evidence="3" type="ORF">FOZ60_013059</name>
</gene>
<feature type="coiled-coil region" evidence="1">
    <location>
        <begin position="602"/>
        <end position="724"/>
    </location>
</feature>
<dbReference type="PANTHER" id="PTHR31915:SF6">
    <property type="entry name" value="SKICH DOMAIN-CONTAINING PROTEIN"/>
    <property type="match status" value="1"/>
</dbReference>
<keyword evidence="1" id="KW-0175">Coiled coil</keyword>
<evidence type="ECO:0000313" key="3">
    <source>
        <dbReference type="EMBL" id="KAF4692576.1"/>
    </source>
</evidence>
<comment type="caution">
    <text evidence="3">The sequence shown here is derived from an EMBL/GenBank/DDBJ whole genome shotgun (WGS) entry which is preliminary data.</text>
</comment>
<evidence type="ECO:0000256" key="2">
    <source>
        <dbReference type="SAM" id="MobiDB-lite"/>
    </source>
</evidence>
<dbReference type="EMBL" id="JABANP010000058">
    <property type="protein sequence ID" value="KAF4692576.1"/>
    <property type="molecule type" value="Genomic_DNA"/>
</dbReference>
<feature type="coiled-coil region" evidence="1">
    <location>
        <begin position="911"/>
        <end position="1022"/>
    </location>
</feature>
<dbReference type="PANTHER" id="PTHR31915">
    <property type="entry name" value="SKICH DOMAIN-CONTAINING PROTEIN"/>
    <property type="match status" value="1"/>
</dbReference>
<sequence>MPFTADTPSARSSLSSNSRGREDPPVGDSPDTTHLPPIDGNTDVLSDKHCNAMIYAMGRIGTSLKDRRQTYVSKLNAVRKEAERKLSEATSIQWQLRAQLDSANTGLSRMIEEGKWLREQVEVAQQSRQGAWEALKAKEKELAVAYEMHRKEAKLANERYKSLEESSQRDLSIEKDHRRTEGETARTEQERLMKCIEDKEETISKLEVTIGQCRDEIVTAKKETTELGGEKKMEIRARDAEIHRLGEEVAERERTIAALRKEEAERTEALRAQIEGLKKELSHNAVHVELAEYKERLRLKDASYEELARDALADSERHRSELSALHEKYQSERKEAEKSHGLRVLEMEQEISAARREVEQERAKAAEREGEHKVVLLARDAEIQRFSAVVEDLEGKLVCKDLAFKALAEETQQTDKSNEEDTEKVKLKEEVKELDHKLKWQTKRFEAVVGEFETVVVEKDKRVQALMEEVEAARRKVDDERASHRVLEGQWIDRVREKEKGYDRILELLAGKDSEIRAEQERTAAEARKVALIEREMERRDHGWRQKMLRDYANLMSCLELAKMHAAEEWERWRAGVQSLLCDRDKEREAWVKERAALRLEIADWKSKHQAVAATLEEAKDKLRALHDEMDKIAAAFEEERQGLERQINQVKRDMENKLEQAEEQYQRLLAEYKALKARYEKDAASAGKLRMLQEEIEQLNITVEALKTEIQRLNKVIGTMKTQLRNKDFLVDDIKRETADILYAKEQAYEALVKQFNSLSNEFDKFKEEVEEERAEVLASWTAKEQEWRHQDHNRNMMVSALREDLEKADELNLEQQRGFDKLTASLTLALERSSMERSDTEGKMTFAIAKMFSENAVMAEEMKALERGVEEERATMHQKMKLLETGHRAERQKFKVLLASREAEASSTATALKAEIAELKAVIDNDEEAVRLREKLKVLEEKVVNSDIAIAAAAAETTKLMQTMESEKVENEKKEEGLRRKAKAEEVKYRRMLFENEDLKELLQTEMDKASKACRKLEEQLAALPEVYDAEIHSLRDKLSALITAHDSEAANNQALKAELTREKRQRAEAKEKLERALRNAAAVVTAIRAFNLNLHDESATAAAAADNSSMTPPYKILFLDIDGVLNTVKGGPQVVFDTVLVRRVGEIVQQTGCKVVWTTYWRGFEDYITYAFCRLAELPVDVVVGRTKGTPHLNHSASNARVYTSRLEEIRAWMKEHPQLVEKYVILDDRDVVPPEDPMLTSCSTTLGSPSDPRYPSPPGSAVEGWTEYISDTVSETANTITNYINSPESVRQRASYRRSITEGLSSMWHSGTSVFTDSQDCTGGGRASDDDDDDEGQLAAASPVPRDPLATLRAVAVAERRLLRVLKGIAIGFATHTDALLLNRAEISRLDEAVADYTTAHAPVEASRQDDGKDALRRLKFVSDVSSSTSESTSKAIHTFTATLDEDLRRLADLLRRLHQRDQQYLALVEMRDRLDRRRHAIAERLRRRSTHVSLQTAHSSETDHLAPLSRRVSSEVYEQARQVAEAEANFAAATDALEQEAQVTGSMRGVQRGLYQVTLNAEGHRHRTEGYLEDLFGLQRSFFTEMGSHCEKAGQHSTADFLTPMASPS</sequence>
<reference evidence="3 4" key="1">
    <citation type="submission" date="2020-04" db="EMBL/GenBank/DDBJ databases">
        <title>Perkinsus olseni comparative genomics.</title>
        <authorList>
            <person name="Bogema D.R."/>
        </authorList>
    </citation>
    <scope>NUCLEOTIDE SEQUENCE [LARGE SCALE GENOMIC DNA]</scope>
    <source>
        <strain evidence="3">00978-12</strain>
    </source>
</reference>
<evidence type="ECO:0000256" key="1">
    <source>
        <dbReference type="SAM" id="Coils"/>
    </source>
</evidence>
<evidence type="ECO:0000313" key="4">
    <source>
        <dbReference type="Proteomes" id="UP000541610"/>
    </source>
</evidence>
<proteinExistence type="predicted"/>
<accession>A0A7J6P9Z3</accession>
<feature type="region of interest" description="Disordered" evidence="2">
    <location>
        <begin position="166"/>
        <end position="186"/>
    </location>
</feature>
<feature type="coiled-coil region" evidence="1">
    <location>
        <begin position="1048"/>
        <end position="1082"/>
    </location>
</feature>
<feature type="compositionally biased region" description="Low complexity" evidence="2">
    <location>
        <begin position="9"/>
        <end position="18"/>
    </location>
</feature>
<dbReference type="InterPro" id="IPR051002">
    <property type="entry name" value="UBA_autophagy_assoc_protein"/>
</dbReference>
<feature type="coiled-coil region" evidence="1">
    <location>
        <begin position="417"/>
        <end position="483"/>
    </location>
</feature>
<dbReference type="Pfam" id="PF18143">
    <property type="entry name" value="HAD_SAK_2"/>
    <property type="match status" value="1"/>
</dbReference>
<dbReference type="OrthoDB" id="410307at2759"/>
<protein>
    <submittedName>
        <fullName evidence="3">Uncharacterized protein</fullName>
    </submittedName>
</protein>
<feature type="region of interest" description="Disordered" evidence="2">
    <location>
        <begin position="1319"/>
        <end position="1348"/>
    </location>
</feature>